<name>A0A409WW58_9AGAR</name>
<feature type="region of interest" description="Disordered" evidence="1">
    <location>
        <begin position="1"/>
        <end position="33"/>
    </location>
</feature>
<proteinExistence type="predicted"/>
<feature type="region of interest" description="Disordered" evidence="1">
    <location>
        <begin position="109"/>
        <end position="129"/>
    </location>
</feature>
<gene>
    <name evidence="2" type="ORF">CVT26_000637</name>
</gene>
<dbReference type="InParanoid" id="A0A409WW58"/>
<keyword evidence="3" id="KW-1185">Reference proteome</keyword>
<sequence length="229" mass="25487">MYSSPAAYPQSPRSPQRSPKKSRHQPASGDWRQRLSALKTRLEDRVAERLGVRVAHSMYKAPAGWYDDPKHSSARPYADPHPERLVSTFLTLPPWRPIDPTSVPALAYPIPKNSNSNNNSPVPHASTSRAASLPDPPLCMWSHAHPPYHFFAFPPPAAAFWAAHVESTVAENGGTSEAVERRLWGDYVLFWQLMWVHFLEVVGGEGTVITEGELGKAEVWAEKSMGMTL</sequence>
<protein>
    <submittedName>
        <fullName evidence="2">Uncharacterized protein</fullName>
    </submittedName>
</protein>
<evidence type="ECO:0000313" key="3">
    <source>
        <dbReference type="Proteomes" id="UP000284706"/>
    </source>
</evidence>
<evidence type="ECO:0000313" key="2">
    <source>
        <dbReference type="EMBL" id="PPQ82737.1"/>
    </source>
</evidence>
<dbReference type="EMBL" id="NHYE01004708">
    <property type="protein sequence ID" value="PPQ82737.1"/>
    <property type="molecule type" value="Genomic_DNA"/>
</dbReference>
<organism evidence="2 3">
    <name type="scientific">Gymnopilus dilepis</name>
    <dbReference type="NCBI Taxonomy" id="231916"/>
    <lineage>
        <taxon>Eukaryota</taxon>
        <taxon>Fungi</taxon>
        <taxon>Dikarya</taxon>
        <taxon>Basidiomycota</taxon>
        <taxon>Agaricomycotina</taxon>
        <taxon>Agaricomycetes</taxon>
        <taxon>Agaricomycetidae</taxon>
        <taxon>Agaricales</taxon>
        <taxon>Agaricineae</taxon>
        <taxon>Hymenogastraceae</taxon>
        <taxon>Gymnopilus</taxon>
    </lineage>
</organism>
<dbReference type="AlphaFoldDB" id="A0A409WW58"/>
<evidence type="ECO:0000256" key="1">
    <source>
        <dbReference type="SAM" id="MobiDB-lite"/>
    </source>
</evidence>
<accession>A0A409WW58</accession>
<comment type="caution">
    <text evidence="2">The sequence shown here is derived from an EMBL/GenBank/DDBJ whole genome shotgun (WGS) entry which is preliminary data.</text>
</comment>
<reference evidence="2 3" key="1">
    <citation type="journal article" date="2018" name="Evol. Lett.">
        <title>Horizontal gene cluster transfer increased hallucinogenic mushroom diversity.</title>
        <authorList>
            <person name="Reynolds H.T."/>
            <person name="Vijayakumar V."/>
            <person name="Gluck-Thaler E."/>
            <person name="Korotkin H.B."/>
            <person name="Matheny P.B."/>
            <person name="Slot J.C."/>
        </authorList>
    </citation>
    <scope>NUCLEOTIDE SEQUENCE [LARGE SCALE GENOMIC DNA]</scope>
    <source>
        <strain evidence="2 3">SRW20</strain>
    </source>
</reference>
<dbReference type="Proteomes" id="UP000284706">
    <property type="component" value="Unassembled WGS sequence"/>
</dbReference>